<reference evidence="2" key="1">
    <citation type="submission" date="2022-01" db="EMBL/GenBank/DDBJ databases">
        <title>Comparative genomics reveals a dynamic genome evolution in the ectomycorrhizal milk-cap (Lactarius) mushrooms.</title>
        <authorList>
            <consortium name="DOE Joint Genome Institute"/>
            <person name="Lebreton A."/>
            <person name="Tang N."/>
            <person name="Kuo A."/>
            <person name="LaButti K."/>
            <person name="Drula E."/>
            <person name="Barry K."/>
            <person name="Clum A."/>
            <person name="Lipzen A."/>
            <person name="Mousain D."/>
            <person name="Ng V."/>
            <person name="Wang R."/>
            <person name="Wang X."/>
            <person name="Dai Y."/>
            <person name="Henrissat B."/>
            <person name="Grigoriev I.V."/>
            <person name="Guerin-Laguette A."/>
            <person name="Yu F."/>
            <person name="Martin F.M."/>
        </authorList>
    </citation>
    <scope>NUCLEOTIDE SEQUENCE</scope>
    <source>
        <strain evidence="2">QP</strain>
    </source>
</reference>
<sequence>MTVKKRVVHDQDNLVRLVRRLDKSVNEADWGQLKHVRKLLGTVELDNEVRPSLNAQKALEVPCGRLWPAGQADASMLPVNEEELAAQLVLQLWRNTEHFSGELAAVLRPAEEMGADLDVMKRERERLRDHRGKALGTTCLAISSVVIVAITFLSMFVVIRFT</sequence>
<organism evidence="2 3">
    <name type="scientific">Lactarius akahatsu</name>
    <dbReference type="NCBI Taxonomy" id="416441"/>
    <lineage>
        <taxon>Eukaryota</taxon>
        <taxon>Fungi</taxon>
        <taxon>Dikarya</taxon>
        <taxon>Basidiomycota</taxon>
        <taxon>Agaricomycotina</taxon>
        <taxon>Agaricomycetes</taxon>
        <taxon>Russulales</taxon>
        <taxon>Russulaceae</taxon>
        <taxon>Lactarius</taxon>
    </lineage>
</organism>
<keyword evidence="1" id="KW-1133">Transmembrane helix</keyword>
<evidence type="ECO:0000256" key="1">
    <source>
        <dbReference type="SAM" id="Phobius"/>
    </source>
</evidence>
<protein>
    <submittedName>
        <fullName evidence="2">Uncharacterized protein</fullName>
    </submittedName>
</protein>
<gene>
    <name evidence="2" type="ORF">EDB92DRAFT_1818684</name>
</gene>
<dbReference type="Proteomes" id="UP001201163">
    <property type="component" value="Unassembled WGS sequence"/>
</dbReference>
<proteinExistence type="predicted"/>
<evidence type="ECO:0000313" key="2">
    <source>
        <dbReference type="EMBL" id="KAH8985383.1"/>
    </source>
</evidence>
<comment type="caution">
    <text evidence="2">The sequence shown here is derived from an EMBL/GenBank/DDBJ whole genome shotgun (WGS) entry which is preliminary data.</text>
</comment>
<dbReference type="AlphaFoldDB" id="A0AAD4QAQ5"/>
<evidence type="ECO:0000313" key="3">
    <source>
        <dbReference type="Proteomes" id="UP001201163"/>
    </source>
</evidence>
<keyword evidence="1" id="KW-0812">Transmembrane</keyword>
<keyword evidence="3" id="KW-1185">Reference proteome</keyword>
<feature type="transmembrane region" description="Helical" evidence="1">
    <location>
        <begin position="134"/>
        <end position="159"/>
    </location>
</feature>
<keyword evidence="1" id="KW-0472">Membrane</keyword>
<name>A0AAD4QAQ5_9AGAM</name>
<accession>A0AAD4QAQ5</accession>
<dbReference type="EMBL" id="JAKELL010000064">
    <property type="protein sequence ID" value="KAH8985383.1"/>
    <property type="molecule type" value="Genomic_DNA"/>
</dbReference>